<gene>
    <name evidence="4" type="ORF">SAMN05421664_3302</name>
</gene>
<dbReference type="OrthoDB" id="9804714at2"/>
<evidence type="ECO:0000259" key="3">
    <source>
        <dbReference type="PROSITE" id="PS50126"/>
    </source>
</evidence>
<dbReference type="Gene3D" id="1.10.10.650">
    <property type="entry name" value="RuvA domain 2-like"/>
    <property type="match status" value="1"/>
</dbReference>
<keyword evidence="2" id="KW-0234">DNA repair</keyword>
<dbReference type="InterPro" id="IPR003029">
    <property type="entry name" value="S1_domain"/>
</dbReference>
<keyword evidence="5" id="KW-1185">Reference proteome</keyword>
<proteinExistence type="predicted"/>
<dbReference type="Gene3D" id="3.30.420.140">
    <property type="entry name" value="YqgF/RNase H-like domain"/>
    <property type="match status" value="1"/>
</dbReference>
<reference evidence="5" key="1">
    <citation type="submission" date="2016-10" db="EMBL/GenBank/DDBJ databases">
        <authorList>
            <person name="Varghese N."/>
            <person name="Submissions S."/>
        </authorList>
    </citation>
    <scope>NUCLEOTIDE SEQUENCE [LARGE SCALE GENOMIC DNA]</scope>
    <source>
        <strain evidence="5">DSM 17072</strain>
    </source>
</reference>
<dbReference type="FunFam" id="1.10.10.650:FF:000001">
    <property type="entry name" value="S1 RNA-binding domain 1"/>
    <property type="match status" value="1"/>
</dbReference>
<dbReference type="Gene3D" id="1.10.150.310">
    <property type="entry name" value="Tex RuvX-like domain-like"/>
    <property type="match status" value="1"/>
</dbReference>
<dbReference type="GO" id="GO:0003677">
    <property type="term" value="F:DNA binding"/>
    <property type="evidence" value="ECO:0007669"/>
    <property type="project" value="InterPro"/>
</dbReference>
<dbReference type="Pfam" id="PF00575">
    <property type="entry name" value="S1"/>
    <property type="match status" value="1"/>
</dbReference>
<evidence type="ECO:0000256" key="2">
    <source>
        <dbReference type="ARBA" id="ARBA00023204"/>
    </source>
</evidence>
<dbReference type="InterPro" id="IPR037027">
    <property type="entry name" value="YqgF/RNaseH-like_dom_sf"/>
</dbReference>
<dbReference type="Proteomes" id="UP000199627">
    <property type="component" value="Unassembled WGS sequence"/>
</dbReference>
<feature type="domain" description="S1 motif" evidence="3">
    <location>
        <begin position="637"/>
        <end position="706"/>
    </location>
</feature>
<dbReference type="Pfam" id="PF16921">
    <property type="entry name" value="Tex_YqgF"/>
    <property type="match status" value="1"/>
</dbReference>
<dbReference type="Pfam" id="PF12836">
    <property type="entry name" value="HHH_3"/>
    <property type="match status" value="1"/>
</dbReference>
<dbReference type="PANTHER" id="PTHR10724:SF10">
    <property type="entry name" value="S1 RNA-BINDING DOMAIN-CONTAINING PROTEIN 1"/>
    <property type="match status" value="1"/>
</dbReference>
<dbReference type="InterPro" id="IPR006641">
    <property type="entry name" value="YqgF/RNaseH-like_dom"/>
</dbReference>
<accession>A0A1H1FWD0</accession>
<dbReference type="InterPro" id="IPR012340">
    <property type="entry name" value="NA-bd_OB-fold"/>
</dbReference>
<dbReference type="SMART" id="SM00278">
    <property type="entry name" value="HhH1"/>
    <property type="match status" value="2"/>
</dbReference>
<dbReference type="STRING" id="311333.SAMN05421664_3302"/>
<evidence type="ECO:0000313" key="5">
    <source>
        <dbReference type="Proteomes" id="UP000199627"/>
    </source>
</evidence>
<protein>
    <recommendedName>
        <fullName evidence="3">S1 motif domain-containing protein</fullName>
    </recommendedName>
</protein>
<dbReference type="InterPro" id="IPR041692">
    <property type="entry name" value="HHH_9"/>
</dbReference>
<dbReference type="InterPro" id="IPR003583">
    <property type="entry name" value="Hlx-hairpin-Hlx_DNA-bd_motif"/>
</dbReference>
<dbReference type="InterPro" id="IPR044146">
    <property type="entry name" value="S1_Tex"/>
</dbReference>
<dbReference type="InterPro" id="IPR032639">
    <property type="entry name" value="Tex_YqgF"/>
</dbReference>
<dbReference type="FunFam" id="3.30.420.140:FF:000001">
    <property type="entry name" value="RNA-binding transcriptional accessory protein"/>
    <property type="match status" value="1"/>
</dbReference>
<dbReference type="Pfam" id="PF09371">
    <property type="entry name" value="Tex_N"/>
    <property type="match status" value="1"/>
</dbReference>
<organism evidence="4 5">
    <name type="scientific">Chryseobacterium soldanellicola</name>
    <dbReference type="NCBI Taxonomy" id="311333"/>
    <lineage>
        <taxon>Bacteria</taxon>
        <taxon>Pseudomonadati</taxon>
        <taxon>Bacteroidota</taxon>
        <taxon>Flavobacteriia</taxon>
        <taxon>Flavobacteriales</taxon>
        <taxon>Weeksellaceae</taxon>
        <taxon>Chryseobacterium group</taxon>
        <taxon>Chryseobacterium</taxon>
    </lineage>
</organism>
<dbReference type="Pfam" id="PF17674">
    <property type="entry name" value="HHH_9"/>
    <property type="match status" value="1"/>
</dbReference>
<dbReference type="GO" id="GO:0006412">
    <property type="term" value="P:translation"/>
    <property type="evidence" value="ECO:0007669"/>
    <property type="project" value="TreeGrafter"/>
</dbReference>
<dbReference type="RefSeq" id="WP_089756806.1">
    <property type="nucleotide sequence ID" value="NZ_FNKL01000004.1"/>
</dbReference>
<dbReference type="AlphaFoldDB" id="A0A1H1FWD0"/>
<dbReference type="Gene3D" id="2.40.50.140">
    <property type="entry name" value="Nucleic acid-binding proteins"/>
    <property type="match status" value="1"/>
</dbReference>
<dbReference type="FunFam" id="2.40.50.140:FF:000051">
    <property type="entry name" value="RNA-binding transcriptional accessory protein"/>
    <property type="match status" value="1"/>
</dbReference>
<dbReference type="InterPro" id="IPR050437">
    <property type="entry name" value="Ribos_protein_bS1-like"/>
</dbReference>
<dbReference type="InterPro" id="IPR012337">
    <property type="entry name" value="RNaseH-like_sf"/>
</dbReference>
<evidence type="ECO:0000313" key="4">
    <source>
        <dbReference type="EMBL" id="SDR05220.1"/>
    </source>
</evidence>
<dbReference type="PANTHER" id="PTHR10724">
    <property type="entry name" value="30S RIBOSOMAL PROTEIN S1"/>
    <property type="match status" value="1"/>
</dbReference>
<keyword evidence="1" id="KW-0227">DNA damage</keyword>
<dbReference type="InterPro" id="IPR018974">
    <property type="entry name" value="Tex-like_N"/>
</dbReference>
<dbReference type="Pfam" id="PF22706">
    <property type="entry name" value="Tex_central_region"/>
    <property type="match status" value="1"/>
</dbReference>
<name>A0A1H1FWD0_9FLAO</name>
<dbReference type="PROSITE" id="PS50126">
    <property type="entry name" value="S1"/>
    <property type="match status" value="1"/>
</dbReference>
<dbReference type="Gene3D" id="1.10.3500.10">
    <property type="entry name" value="Tex N-terminal region-like"/>
    <property type="match status" value="1"/>
</dbReference>
<dbReference type="SUPFAM" id="SSF47781">
    <property type="entry name" value="RuvA domain 2-like"/>
    <property type="match status" value="2"/>
</dbReference>
<dbReference type="SUPFAM" id="SSF50249">
    <property type="entry name" value="Nucleic acid-binding proteins"/>
    <property type="match status" value="1"/>
</dbReference>
<dbReference type="CDD" id="cd05685">
    <property type="entry name" value="S1_Tex"/>
    <property type="match status" value="1"/>
</dbReference>
<dbReference type="GO" id="GO:0006281">
    <property type="term" value="P:DNA repair"/>
    <property type="evidence" value="ECO:0007669"/>
    <property type="project" value="UniProtKB-KW"/>
</dbReference>
<dbReference type="InterPro" id="IPR055179">
    <property type="entry name" value="Tex-like_central_region"/>
</dbReference>
<dbReference type="SMART" id="SM00316">
    <property type="entry name" value="S1"/>
    <property type="match status" value="1"/>
</dbReference>
<dbReference type="InterPro" id="IPR023319">
    <property type="entry name" value="Tex-like_HTH_dom_sf"/>
</dbReference>
<sequence length="707" mass="79462">MNTIQFIRKTTNISEKSINATLQLLSEDCTIPFISRYRKDKTGNLDETQIEHIAKLNKQFEEIVKRKETILKSIEEQNALSPELKQRIEESFDIQELEDLYLPFKKRKKTKADAAKEKGLEPLAKIIMSQKAQDLQSLASKYVNDAVSSEDEALQGARDIMAEWINENMYVRKNLRRLFQRKAVISSKVVKSKKEEEDAQKFSQYFEWEESLNRTPSHRLLAMLRAESEGFVKTSIDIDKAEAIDFIENAVIKSNNESAEQISLAIKDSYKRLLEPAISNETLQEAKEKADKKAIEIFSENLTQLLLAPPLGEKRILAIDPGYKSGCKIVCLDEKGDLLNNETIYPHAPQNETGMAMKKIRSMVNAYNIEAISIGNGTASRETEFFIKKIAFDKPLQVFVVSEAGASVYSASKIAREEFPKYDVTVRGAVSIGRRLADPLAELVKIDPKSIGVGQYQHDVDQTQLKNELDSTVMKCVNSVGINLNTASKSLLSYVSGIGEKMAENIVNYRAENGAFEDRKQLKKVPRLGEKAFQQAAAFVRINNAKNPLDNSAVHPEAYGIVEKMAKDLGIKTNELIANKEKIALIKPEKYITEDIGILGIKDILKELEKPGLDPRKAAKVFEFDPNVKKITDLKIGMILPGIVNNITAFGCFVDLGIKESGLVHISQLKEGFVSDVNEVVKLHQHVQVRVTEVDEARKRVQLSMIL</sequence>
<dbReference type="GO" id="GO:0003735">
    <property type="term" value="F:structural constituent of ribosome"/>
    <property type="evidence" value="ECO:0007669"/>
    <property type="project" value="TreeGrafter"/>
</dbReference>
<dbReference type="InterPro" id="IPR023323">
    <property type="entry name" value="Tex-like_dom_sf"/>
</dbReference>
<dbReference type="GO" id="GO:0003729">
    <property type="term" value="F:mRNA binding"/>
    <property type="evidence" value="ECO:0007669"/>
    <property type="project" value="TreeGrafter"/>
</dbReference>
<dbReference type="GO" id="GO:0005737">
    <property type="term" value="C:cytoplasm"/>
    <property type="evidence" value="ECO:0007669"/>
    <property type="project" value="UniProtKB-ARBA"/>
</dbReference>
<dbReference type="SUPFAM" id="SSF158832">
    <property type="entry name" value="Tex N-terminal region-like"/>
    <property type="match status" value="1"/>
</dbReference>
<evidence type="ECO:0000256" key="1">
    <source>
        <dbReference type="ARBA" id="ARBA00022763"/>
    </source>
</evidence>
<dbReference type="SMART" id="SM00732">
    <property type="entry name" value="YqgFc"/>
    <property type="match status" value="1"/>
</dbReference>
<dbReference type="SUPFAM" id="SSF53098">
    <property type="entry name" value="Ribonuclease H-like"/>
    <property type="match status" value="1"/>
</dbReference>
<dbReference type="EMBL" id="FNKL01000004">
    <property type="protein sequence ID" value="SDR05220.1"/>
    <property type="molecule type" value="Genomic_DNA"/>
</dbReference>
<dbReference type="InterPro" id="IPR010994">
    <property type="entry name" value="RuvA_2-like"/>
</dbReference>
<dbReference type="FunFam" id="1.10.150.310:FF:000001">
    <property type="entry name" value="RNA-binding transcriptional accessory protein"/>
    <property type="match status" value="1"/>
</dbReference>